<keyword evidence="1" id="KW-0732">Signal</keyword>
<dbReference type="PANTHER" id="PTHR34700">
    <property type="entry name" value="POTASSIUM BINDING PROTEIN KBP"/>
    <property type="match status" value="1"/>
</dbReference>
<feature type="chain" id="PRO_5018292668" description="Peptidoglycan-binding protein" evidence="1">
    <location>
        <begin position="23"/>
        <end position="263"/>
    </location>
</feature>
<accession>A0A3M4AJK9</accession>
<evidence type="ECO:0000256" key="1">
    <source>
        <dbReference type="SAM" id="SignalP"/>
    </source>
</evidence>
<dbReference type="RefSeq" id="WP_064053169.1">
    <property type="nucleotide sequence ID" value="NZ_RBPW01000222.1"/>
</dbReference>
<name>A0A3M4AJK9_PSEMA</name>
<sequence>MRKSLLVLLLWAPLAMAPLAMALVPQPAQRLDQPTQQAIQRFLLHNRILDSPHDLDSAPYIVAADAGRVLGANGEQVYARGVLDPSQPSYGIFRRGKTYTDPQTRELLGINADDIGTARFVTAGDLTTLAVQRITQEVRPGDRLLRAQSFVDPATLAVTPTAPFIEGQIIDIPKGVTQIGVLDAITLNKGRRDGLVEGQLLNVIKTGASVRDSLTGAPTQLPDERAGTLLVFRTYEKLSYALVLSATRPLAVTDRFETAHQTQ</sequence>
<protein>
    <recommendedName>
        <fullName evidence="4">Peptidoglycan-binding protein</fullName>
    </recommendedName>
</protein>
<dbReference type="PANTHER" id="PTHR34700:SF4">
    <property type="entry name" value="PHAGE-LIKE ELEMENT PBSX PROTEIN XKDP"/>
    <property type="match status" value="1"/>
</dbReference>
<feature type="signal peptide" evidence="1">
    <location>
        <begin position="1"/>
        <end position="22"/>
    </location>
</feature>
<dbReference type="AlphaFoldDB" id="A0A3M4AJK9"/>
<comment type="caution">
    <text evidence="2">The sequence shown here is derived from an EMBL/GenBank/DDBJ whole genome shotgun (WGS) entry which is preliminary data.</text>
</comment>
<reference evidence="2 3" key="1">
    <citation type="submission" date="2018-08" db="EMBL/GenBank/DDBJ databases">
        <title>Recombination of ecologically and evolutionarily significant loci maintains genetic cohesion in the Pseudomonas syringae species complex.</title>
        <authorList>
            <person name="Dillon M."/>
            <person name="Thakur S."/>
            <person name="Almeida R.N.D."/>
            <person name="Weir B.S."/>
            <person name="Guttman D.S."/>
        </authorList>
    </citation>
    <scope>NUCLEOTIDE SEQUENCE [LARGE SCALE GENOMIC DNA]</scope>
    <source>
        <strain evidence="2 3">ICMP 3555</strain>
    </source>
</reference>
<gene>
    <name evidence="2" type="ORF">ALQ29_02353</name>
</gene>
<dbReference type="InterPro" id="IPR052196">
    <property type="entry name" value="Bact_Kbp"/>
</dbReference>
<evidence type="ECO:0000313" key="2">
    <source>
        <dbReference type="EMBL" id="RMP06882.1"/>
    </source>
</evidence>
<proteinExistence type="predicted"/>
<evidence type="ECO:0008006" key="4">
    <source>
        <dbReference type="Google" id="ProtNLM"/>
    </source>
</evidence>
<dbReference type="Proteomes" id="UP000276587">
    <property type="component" value="Unassembled WGS sequence"/>
</dbReference>
<keyword evidence="3" id="KW-1185">Reference proteome</keyword>
<dbReference type="EMBL" id="RBQF01000230">
    <property type="protein sequence ID" value="RMP06882.1"/>
    <property type="molecule type" value="Genomic_DNA"/>
</dbReference>
<organism evidence="2 3">
    <name type="scientific">Pseudomonas marginalis pv. marginalis</name>
    <dbReference type="NCBI Taxonomy" id="97473"/>
    <lineage>
        <taxon>Bacteria</taxon>
        <taxon>Pseudomonadati</taxon>
        <taxon>Pseudomonadota</taxon>
        <taxon>Gammaproteobacteria</taxon>
        <taxon>Pseudomonadales</taxon>
        <taxon>Pseudomonadaceae</taxon>
        <taxon>Pseudomonas</taxon>
    </lineage>
</organism>
<evidence type="ECO:0000313" key="3">
    <source>
        <dbReference type="Proteomes" id="UP000276587"/>
    </source>
</evidence>